<comment type="caution">
    <text evidence="1">The sequence shown here is derived from an EMBL/GenBank/DDBJ whole genome shotgun (WGS) entry which is preliminary data.</text>
</comment>
<dbReference type="AlphaFoldDB" id="A0A7J6V2F9"/>
<evidence type="ECO:0000313" key="1">
    <source>
        <dbReference type="EMBL" id="KAF5178572.1"/>
    </source>
</evidence>
<accession>A0A7J6V2F9</accession>
<proteinExistence type="predicted"/>
<gene>
    <name evidence="1" type="ORF">FRX31_031841</name>
</gene>
<dbReference type="EMBL" id="JABWDY010039923">
    <property type="protein sequence ID" value="KAF5178572.1"/>
    <property type="molecule type" value="Genomic_DNA"/>
</dbReference>
<protein>
    <submittedName>
        <fullName evidence="1">Uncharacterized protein</fullName>
    </submittedName>
</protein>
<dbReference type="Proteomes" id="UP000554482">
    <property type="component" value="Unassembled WGS sequence"/>
</dbReference>
<evidence type="ECO:0000313" key="2">
    <source>
        <dbReference type="Proteomes" id="UP000554482"/>
    </source>
</evidence>
<reference evidence="1 2" key="1">
    <citation type="submission" date="2020-06" db="EMBL/GenBank/DDBJ databases">
        <title>Transcriptomic and genomic resources for Thalictrum thalictroides and T. hernandezii: Facilitating candidate gene discovery in an emerging model plant lineage.</title>
        <authorList>
            <person name="Arias T."/>
            <person name="Riano-Pachon D.M."/>
            <person name="Di Stilio V.S."/>
        </authorList>
    </citation>
    <scope>NUCLEOTIDE SEQUENCE [LARGE SCALE GENOMIC DNA]</scope>
    <source>
        <strain evidence="2">cv. WT478/WT964</strain>
        <tissue evidence="1">Leaves</tissue>
    </source>
</reference>
<sequence length="345" mass="39107">MADRKFVAVEWKSFIVEWRKKAPAIEAILLLEKTKGGIFRTTTTVEGGKWLGQLLCKLSLMKTPYLTYKDHWVSMMGHLKQNRAGRYLELNILKKEKNKSEKPLIFQKEIIEIPGVIWELVSLSCLIGQRKYAPNRSYNNAVRFEVSDNAIPYSRWKSSVVGKTNSSLVDWVWVKSKVERLFGNVGLNVVKQDEVLITLASEEDAQQLAEVVVSAVKREAIPRVVYMEEGGKNFVFKVEIMEERETTNLKWQVEGFHNKPTRWGNEGCTVNRTVEAREGDGGDRDSDPVITNLSRVPERMPTQRATPTSISQPQNALGNWKRAVEGLLSMGSPAHGENRGGFTLK</sequence>
<name>A0A7J6V2F9_THATH</name>
<organism evidence="1 2">
    <name type="scientific">Thalictrum thalictroides</name>
    <name type="common">Rue-anemone</name>
    <name type="synonym">Anemone thalictroides</name>
    <dbReference type="NCBI Taxonomy" id="46969"/>
    <lineage>
        <taxon>Eukaryota</taxon>
        <taxon>Viridiplantae</taxon>
        <taxon>Streptophyta</taxon>
        <taxon>Embryophyta</taxon>
        <taxon>Tracheophyta</taxon>
        <taxon>Spermatophyta</taxon>
        <taxon>Magnoliopsida</taxon>
        <taxon>Ranunculales</taxon>
        <taxon>Ranunculaceae</taxon>
        <taxon>Thalictroideae</taxon>
        <taxon>Thalictrum</taxon>
    </lineage>
</organism>
<keyword evidence="2" id="KW-1185">Reference proteome</keyword>